<accession>A0ABS8BU13</accession>
<proteinExistence type="inferred from homology"/>
<evidence type="ECO:0000256" key="1">
    <source>
        <dbReference type="HAMAP-Rule" id="MF_00775"/>
    </source>
</evidence>
<dbReference type="RefSeq" id="WP_226747894.1">
    <property type="nucleotide sequence ID" value="NZ_JAJATZ010000003.1"/>
</dbReference>
<dbReference type="Gene3D" id="2.40.160.20">
    <property type="match status" value="1"/>
</dbReference>
<keyword evidence="3" id="KW-1185">Reference proteome</keyword>
<dbReference type="PANTHER" id="PTHR37315:SF1">
    <property type="entry name" value="UPF0311 PROTEIN BLR7842"/>
    <property type="match status" value="1"/>
</dbReference>
<comment type="similarity">
    <text evidence="1">Belongs to the UPF0311 family.</text>
</comment>
<dbReference type="PANTHER" id="PTHR37315">
    <property type="entry name" value="UPF0311 PROTEIN BLR7842"/>
    <property type="match status" value="1"/>
</dbReference>
<reference evidence="2" key="1">
    <citation type="submission" date="2021-10" db="EMBL/GenBank/DDBJ databases">
        <title>Loktanella gaetbuli sp. nov., isolated from a tidal flat.</title>
        <authorList>
            <person name="Park S."/>
            <person name="Yoon J.-H."/>
        </authorList>
    </citation>
    <scope>NUCLEOTIDE SEQUENCE</scope>
    <source>
        <strain evidence="2">TSTF-M6</strain>
    </source>
</reference>
<dbReference type="EMBL" id="JAJATZ010000003">
    <property type="protein sequence ID" value="MCB5199064.1"/>
    <property type="molecule type" value="Genomic_DNA"/>
</dbReference>
<dbReference type="Proteomes" id="UP001138961">
    <property type="component" value="Unassembled WGS sequence"/>
</dbReference>
<protein>
    <recommendedName>
        <fullName evidence="1">UPF0311 protein LGQ03_07410</fullName>
    </recommendedName>
</protein>
<dbReference type="Pfam" id="PF11578">
    <property type="entry name" value="DUF3237"/>
    <property type="match status" value="1"/>
</dbReference>
<evidence type="ECO:0000313" key="2">
    <source>
        <dbReference type="EMBL" id="MCB5199064.1"/>
    </source>
</evidence>
<comment type="caution">
    <text evidence="2">The sequence shown here is derived from an EMBL/GenBank/DDBJ whole genome shotgun (WGS) entry which is preliminary data.</text>
</comment>
<dbReference type="HAMAP" id="MF_00775">
    <property type="entry name" value="UPF0311"/>
    <property type="match status" value="1"/>
</dbReference>
<sequence length="155" mass="16568">MTRPPVPALTFAFTIEAEIAKPQSAGSSPHGERLHIPINGGRVHGPRLTGTILPGGSDWPVIGPDGNSRIEAHYTIRADNGALIYVVNKGLRVSSTDTLRRLRAGEPVDASEVYMRAAPVFDAPDGVHAWLRDRIFVCSLAPSSGSVTIDVYSVD</sequence>
<dbReference type="InterPro" id="IPR020915">
    <property type="entry name" value="UPF0311"/>
</dbReference>
<name>A0ABS8BU13_9RHOB</name>
<gene>
    <name evidence="2" type="ORF">LGQ03_07410</name>
</gene>
<organism evidence="2 3">
    <name type="scientific">Loktanella gaetbuli</name>
    <dbReference type="NCBI Taxonomy" id="2881335"/>
    <lineage>
        <taxon>Bacteria</taxon>
        <taxon>Pseudomonadati</taxon>
        <taxon>Pseudomonadota</taxon>
        <taxon>Alphaproteobacteria</taxon>
        <taxon>Rhodobacterales</taxon>
        <taxon>Roseobacteraceae</taxon>
        <taxon>Loktanella</taxon>
    </lineage>
</organism>
<evidence type="ECO:0000313" key="3">
    <source>
        <dbReference type="Proteomes" id="UP001138961"/>
    </source>
</evidence>